<protein>
    <submittedName>
        <fullName evidence="12">Preprotein translocase subunit YajC</fullName>
    </submittedName>
</protein>
<evidence type="ECO:0000256" key="5">
    <source>
        <dbReference type="ARBA" id="ARBA00022692"/>
    </source>
</evidence>
<dbReference type="GO" id="GO:0005886">
    <property type="term" value="C:plasma membrane"/>
    <property type="evidence" value="ECO:0007669"/>
    <property type="project" value="UniProtKB-SubCell"/>
</dbReference>
<feature type="transmembrane region" description="Helical" evidence="11">
    <location>
        <begin position="39"/>
        <end position="57"/>
    </location>
</feature>
<keyword evidence="9 11" id="KW-0472">Membrane</keyword>
<evidence type="ECO:0000313" key="13">
    <source>
        <dbReference type="Proteomes" id="UP000069654"/>
    </source>
</evidence>
<proteinExistence type="inferred from homology"/>
<reference evidence="13" key="2">
    <citation type="submission" date="2016-02" db="EMBL/GenBank/DDBJ databases">
        <title>Draft genome sequence of five rapidly growing Mycobacterium species.</title>
        <authorList>
            <person name="Katahira K."/>
            <person name="Gotou Y."/>
            <person name="Iida K."/>
            <person name="Ogura Y."/>
            <person name="Hayashi T."/>
        </authorList>
    </citation>
    <scope>NUCLEOTIDE SEQUENCE [LARGE SCALE GENOMIC DNA]</scope>
    <source>
        <strain evidence="13">JCM6362</strain>
    </source>
</reference>
<evidence type="ECO:0000256" key="10">
    <source>
        <dbReference type="SAM" id="MobiDB-lite"/>
    </source>
</evidence>
<dbReference type="SMART" id="SM01323">
    <property type="entry name" value="YajC"/>
    <property type="match status" value="1"/>
</dbReference>
<dbReference type="Proteomes" id="UP000069654">
    <property type="component" value="Unassembled WGS sequence"/>
</dbReference>
<dbReference type="STRING" id="1797.RMCT_3733"/>
<feature type="region of interest" description="Disordered" evidence="10">
    <location>
        <begin position="124"/>
        <end position="144"/>
    </location>
</feature>
<evidence type="ECO:0000256" key="2">
    <source>
        <dbReference type="ARBA" id="ARBA00006742"/>
    </source>
</evidence>
<dbReference type="EMBL" id="BCTB01000048">
    <property type="protein sequence ID" value="GAT16764.1"/>
    <property type="molecule type" value="Genomic_DNA"/>
</dbReference>
<comment type="subcellular location">
    <subcellularLocation>
        <location evidence="1">Cell membrane</location>
        <topology evidence="1">Single-pass membrane protein</topology>
    </subcellularLocation>
</comment>
<evidence type="ECO:0000256" key="1">
    <source>
        <dbReference type="ARBA" id="ARBA00004162"/>
    </source>
</evidence>
<name>A0A124E8T6_MYCTH</name>
<keyword evidence="8" id="KW-0811">Translocation</keyword>
<dbReference type="OMA" id="NAHTSDE"/>
<keyword evidence="4" id="KW-1003">Cell membrane</keyword>
<evidence type="ECO:0000256" key="9">
    <source>
        <dbReference type="ARBA" id="ARBA00023136"/>
    </source>
</evidence>
<dbReference type="NCBIfam" id="TIGR00739">
    <property type="entry name" value="yajC"/>
    <property type="match status" value="1"/>
</dbReference>
<evidence type="ECO:0000256" key="11">
    <source>
        <dbReference type="SAM" id="Phobius"/>
    </source>
</evidence>
<keyword evidence="3" id="KW-0813">Transport</keyword>
<dbReference type="PRINTS" id="PR01853">
    <property type="entry name" value="YAJCTRNLCASE"/>
</dbReference>
<reference evidence="12 13" key="1">
    <citation type="journal article" date="2016" name="Genome Announc.">
        <title>Draft Genome Sequences of Five Rapidly Growing Mycobacterium Species, M. thermoresistibile, M. fortuitum subsp. acetamidolyticum, M. canariasense, M. brisbanense, and M. novocastrense.</title>
        <authorList>
            <person name="Katahira K."/>
            <person name="Ogura Y."/>
            <person name="Gotoh Y."/>
            <person name="Hayashi T."/>
        </authorList>
    </citation>
    <scope>NUCLEOTIDE SEQUENCE [LARGE SCALE GENOMIC DNA]</scope>
    <source>
        <strain evidence="12 13">JCM6362</strain>
    </source>
</reference>
<evidence type="ECO:0000256" key="6">
    <source>
        <dbReference type="ARBA" id="ARBA00022927"/>
    </source>
</evidence>
<keyword evidence="6" id="KW-0653">Protein transport</keyword>
<dbReference type="AlphaFoldDB" id="A0A124E8T6"/>
<dbReference type="GO" id="GO:0015031">
    <property type="term" value="P:protein transport"/>
    <property type="evidence" value="ECO:0007669"/>
    <property type="project" value="UniProtKB-KW"/>
</dbReference>
<organism evidence="12 13">
    <name type="scientific">Mycolicibacterium thermoresistibile</name>
    <name type="common">Mycobacterium thermoresistibile</name>
    <dbReference type="NCBI Taxonomy" id="1797"/>
    <lineage>
        <taxon>Bacteria</taxon>
        <taxon>Bacillati</taxon>
        <taxon>Actinomycetota</taxon>
        <taxon>Actinomycetes</taxon>
        <taxon>Mycobacteriales</taxon>
        <taxon>Mycobacteriaceae</taxon>
        <taxon>Mycolicibacterium</taxon>
    </lineage>
</organism>
<dbReference type="Pfam" id="PF02699">
    <property type="entry name" value="YajC"/>
    <property type="match status" value="1"/>
</dbReference>
<evidence type="ECO:0000256" key="8">
    <source>
        <dbReference type="ARBA" id="ARBA00023010"/>
    </source>
</evidence>
<evidence type="ECO:0000313" key="12">
    <source>
        <dbReference type="EMBL" id="GAT16764.1"/>
    </source>
</evidence>
<dbReference type="PANTHER" id="PTHR33909">
    <property type="entry name" value="SEC TRANSLOCON ACCESSORY COMPLEX SUBUNIT YAJC"/>
    <property type="match status" value="1"/>
</dbReference>
<sequence length="144" mass="16009">MQSAPQCRNGTLVTYEDSCARSGARDHKTDTKDKRFMDLVVFLPLLIVLGAFMFFASRRQKKAMQAMIDLHESLRVGDQVHTTAGLKGTIRAIDDDYVDLEIAPGVVTTWMKLAVRDRIEPQTADTDDVTDVSTSDSTGQDRLS</sequence>
<evidence type="ECO:0000256" key="3">
    <source>
        <dbReference type="ARBA" id="ARBA00022448"/>
    </source>
</evidence>
<accession>A0A124E8T6</accession>
<comment type="caution">
    <text evidence="12">The sequence shown here is derived from an EMBL/GenBank/DDBJ whole genome shotgun (WGS) entry which is preliminary data.</text>
</comment>
<keyword evidence="5 11" id="KW-0812">Transmembrane</keyword>
<dbReference type="PANTHER" id="PTHR33909:SF1">
    <property type="entry name" value="SEC TRANSLOCON ACCESSORY COMPLEX SUBUNIT YAJC"/>
    <property type="match status" value="1"/>
</dbReference>
<dbReference type="InterPro" id="IPR003849">
    <property type="entry name" value="Preprotein_translocase_YajC"/>
</dbReference>
<evidence type="ECO:0000256" key="7">
    <source>
        <dbReference type="ARBA" id="ARBA00022989"/>
    </source>
</evidence>
<keyword evidence="7 11" id="KW-1133">Transmembrane helix</keyword>
<comment type="similarity">
    <text evidence="2">Belongs to the YajC family.</text>
</comment>
<gene>
    <name evidence="12" type="ORF">RMCT_3733</name>
</gene>
<evidence type="ECO:0000256" key="4">
    <source>
        <dbReference type="ARBA" id="ARBA00022475"/>
    </source>
</evidence>